<evidence type="ECO:0000313" key="6">
    <source>
        <dbReference type="EMBL" id="KAJ7625704.1"/>
    </source>
</evidence>
<keyword evidence="2 5" id="KW-0812">Transmembrane</keyword>
<evidence type="ECO:0000313" key="7">
    <source>
        <dbReference type="Proteomes" id="UP001221142"/>
    </source>
</evidence>
<protein>
    <submittedName>
        <fullName evidence="6">PQ loop repeat-domain-containing protein</fullName>
    </submittedName>
</protein>
<comment type="subcellular location">
    <subcellularLocation>
        <location evidence="1">Membrane</location>
        <topology evidence="1">Multi-pass membrane protein</topology>
    </subcellularLocation>
</comment>
<dbReference type="Gene3D" id="1.20.1280.290">
    <property type="match status" value="2"/>
</dbReference>
<comment type="caution">
    <text evidence="6">The sequence shown here is derived from an EMBL/GenBank/DDBJ whole genome shotgun (WGS) entry which is preliminary data.</text>
</comment>
<feature type="transmembrane region" description="Helical" evidence="5">
    <location>
        <begin position="192"/>
        <end position="215"/>
    </location>
</feature>
<dbReference type="Pfam" id="PF04193">
    <property type="entry name" value="PQ-loop"/>
    <property type="match status" value="2"/>
</dbReference>
<feature type="transmembrane region" description="Helical" evidence="5">
    <location>
        <begin position="162"/>
        <end position="186"/>
    </location>
</feature>
<keyword evidence="3 5" id="KW-1133">Transmembrane helix</keyword>
<dbReference type="PANTHER" id="PTHR16201">
    <property type="entry name" value="SEVEN TRANSMEMBRANE PROTEIN 1-RELATED"/>
    <property type="match status" value="1"/>
</dbReference>
<gene>
    <name evidence="6" type="ORF">FB45DRAFT_1030046</name>
</gene>
<dbReference type="SMART" id="SM00679">
    <property type="entry name" value="CTNS"/>
    <property type="match status" value="2"/>
</dbReference>
<dbReference type="InterPro" id="IPR051415">
    <property type="entry name" value="LAAT-1"/>
</dbReference>
<dbReference type="InterPro" id="IPR006603">
    <property type="entry name" value="PQ-loop_rpt"/>
</dbReference>
<dbReference type="GO" id="GO:0016020">
    <property type="term" value="C:membrane"/>
    <property type="evidence" value="ECO:0007669"/>
    <property type="project" value="UniProtKB-SubCell"/>
</dbReference>
<dbReference type="Proteomes" id="UP001221142">
    <property type="component" value="Unassembled WGS sequence"/>
</dbReference>
<feature type="transmembrane region" description="Helical" evidence="5">
    <location>
        <begin position="132"/>
        <end position="150"/>
    </location>
</feature>
<dbReference type="EMBL" id="JARKIF010000012">
    <property type="protein sequence ID" value="KAJ7625704.1"/>
    <property type="molecule type" value="Genomic_DNA"/>
</dbReference>
<keyword evidence="7" id="KW-1185">Reference proteome</keyword>
<evidence type="ECO:0000256" key="5">
    <source>
        <dbReference type="SAM" id="Phobius"/>
    </source>
</evidence>
<accession>A0AAD7BNE5</accession>
<organism evidence="6 7">
    <name type="scientific">Roridomyces roridus</name>
    <dbReference type="NCBI Taxonomy" id="1738132"/>
    <lineage>
        <taxon>Eukaryota</taxon>
        <taxon>Fungi</taxon>
        <taxon>Dikarya</taxon>
        <taxon>Basidiomycota</taxon>
        <taxon>Agaricomycotina</taxon>
        <taxon>Agaricomycetes</taxon>
        <taxon>Agaricomycetidae</taxon>
        <taxon>Agaricales</taxon>
        <taxon>Marasmiineae</taxon>
        <taxon>Mycenaceae</taxon>
        <taxon>Roridomyces</taxon>
    </lineage>
</organism>
<keyword evidence="4 5" id="KW-0472">Membrane</keyword>
<feature type="transmembrane region" description="Helical" evidence="5">
    <location>
        <begin position="97"/>
        <end position="120"/>
    </location>
</feature>
<evidence type="ECO:0000256" key="4">
    <source>
        <dbReference type="ARBA" id="ARBA00023136"/>
    </source>
</evidence>
<sequence>MPVNSVAENVFGTIGTICWTVQLVPQLWKSYKEKSTEGLSPWLVLTWGISGAFLGAYSVVLDLNIPLIVQPQCFGVLAILSWAQCQYYGLKRSPTTVVLMTLGILAVMAGFETAMVFALRHPYNSHTEAGERGVQFLGIFSSVLISLALLPQYFEIRRLKEVVGISISFMVVDLLGGVFSDLSLVFRDKFDVIAAITYSLVIVLDGLVILAALILNPRAAKRRQRELELAATPSVVEAATLPYSESRTVTAATSRCPSELRLEGSEKPDDIVTGTT</sequence>
<feature type="transmembrane region" description="Helical" evidence="5">
    <location>
        <begin position="39"/>
        <end position="59"/>
    </location>
</feature>
<evidence type="ECO:0000256" key="1">
    <source>
        <dbReference type="ARBA" id="ARBA00004141"/>
    </source>
</evidence>
<dbReference type="PANTHER" id="PTHR16201:SF37">
    <property type="entry name" value="PQ-LOOP REPEAT-CONTAINING PROTEIN"/>
    <property type="match status" value="1"/>
</dbReference>
<dbReference type="AlphaFoldDB" id="A0AAD7BNE5"/>
<evidence type="ECO:0000256" key="2">
    <source>
        <dbReference type="ARBA" id="ARBA00022692"/>
    </source>
</evidence>
<name>A0AAD7BNE5_9AGAR</name>
<reference evidence="6" key="1">
    <citation type="submission" date="2023-03" db="EMBL/GenBank/DDBJ databases">
        <title>Massive genome expansion in bonnet fungi (Mycena s.s.) driven by repeated elements and novel gene families across ecological guilds.</title>
        <authorList>
            <consortium name="Lawrence Berkeley National Laboratory"/>
            <person name="Harder C.B."/>
            <person name="Miyauchi S."/>
            <person name="Viragh M."/>
            <person name="Kuo A."/>
            <person name="Thoen E."/>
            <person name="Andreopoulos B."/>
            <person name="Lu D."/>
            <person name="Skrede I."/>
            <person name="Drula E."/>
            <person name="Henrissat B."/>
            <person name="Morin E."/>
            <person name="Kohler A."/>
            <person name="Barry K."/>
            <person name="LaButti K."/>
            <person name="Morin E."/>
            <person name="Salamov A."/>
            <person name="Lipzen A."/>
            <person name="Mereny Z."/>
            <person name="Hegedus B."/>
            <person name="Baldrian P."/>
            <person name="Stursova M."/>
            <person name="Weitz H."/>
            <person name="Taylor A."/>
            <person name="Grigoriev I.V."/>
            <person name="Nagy L.G."/>
            <person name="Martin F."/>
            <person name="Kauserud H."/>
        </authorList>
    </citation>
    <scope>NUCLEOTIDE SEQUENCE</scope>
    <source>
        <strain evidence="6">9284</strain>
    </source>
</reference>
<evidence type="ECO:0000256" key="3">
    <source>
        <dbReference type="ARBA" id="ARBA00022989"/>
    </source>
</evidence>
<proteinExistence type="predicted"/>